<organism evidence="4 5">
    <name type="scientific">Nocardia implantans</name>
    <dbReference type="NCBI Taxonomy" id="3108168"/>
    <lineage>
        <taxon>Bacteria</taxon>
        <taxon>Bacillati</taxon>
        <taxon>Actinomycetota</taxon>
        <taxon>Actinomycetes</taxon>
        <taxon>Mycobacteriales</taxon>
        <taxon>Nocardiaceae</taxon>
        <taxon>Nocardia</taxon>
    </lineage>
</organism>
<evidence type="ECO:0000256" key="2">
    <source>
        <dbReference type="ARBA" id="ARBA00023163"/>
    </source>
</evidence>
<dbReference type="EMBL" id="JAYKYQ010000002">
    <property type="protein sequence ID" value="MEB3509572.1"/>
    <property type="molecule type" value="Genomic_DNA"/>
</dbReference>
<evidence type="ECO:0000256" key="1">
    <source>
        <dbReference type="ARBA" id="ARBA00023015"/>
    </source>
</evidence>
<evidence type="ECO:0000313" key="5">
    <source>
        <dbReference type="Proteomes" id="UP001348098"/>
    </source>
</evidence>
<comment type="caution">
    <text evidence="4">The sequence shown here is derived from an EMBL/GenBank/DDBJ whole genome shotgun (WGS) entry which is preliminary data.</text>
</comment>
<name>A0ABU6AQD8_9NOCA</name>
<dbReference type="InterPro" id="IPR036271">
    <property type="entry name" value="Tet_transcr_reg_TetR-rel_C_sf"/>
</dbReference>
<dbReference type="Gene3D" id="1.10.10.60">
    <property type="entry name" value="Homeodomain-like"/>
    <property type="match status" value="1"/>
</dbReference>
<dbReference type="Gene3D" id="1.10.357.10">
    <property type="entry name" value="Tetracycline Repressor, domain 2"/>
    <property type="match status" value="1"/>
</dbReference>
<keyword evidence="5" id="KW-1185">Reference proteome</keyword>
<gene>
    <name evidence="4" type="ORF">U3653_06040</name>
</gene>
<sequence length="207" mass="22117">MTESVVAGSRARESDQRLAKGARARASIARRAADVASVEGLNGISIGRLAADLGVSKSGIATLFGSKESLQLAAVRCARQVFIDEVITPSLSEPAGLPRLRALVERWFGQVADPAFPGGCFRVATLAEFDSRPGPVRDAIAEDRRDWLAFLVEEIRRAQEQGHFDGRSADAVAFHLDAVIAAAHTARQMGDEPGVTTARAIVDDLLR</sequence>
<feature type="domain" description="Tetracyclin repressor-like C-terminal" evidence="3">
    <location>
        <begin position="96"/>
        <end position="197"/>
    </location>
</feature>
<dbReference type="Pfam" id="PF16925">
    <property type="entry name" value="TetR_C_13"/>
    <property type="match status" value="1"/>
</dbReference>
<evidence type="ECO:0000313" key="4">
    <source>
        <dbReference type="EMBL" id="MEB3509572.1"/>
    </source>
</evidence>
<dbReference type="SUPFAM" id="SSF48498">
    <property type="entry name" value="Tetracyclin repressor-like, C-terminal domain"/>
    <property type="match status" value="1"/>
</dbReference>
<dbReference type="InterPro" id="IPR009057">
    <property type="entry name" value="Homeodomain-like_sf"/>
</dbReference>
<dbReference type="PANTHER" id="PTHR47506">
    <property type="entry name" value="TRANSCRIPTIONAL REGULATORY PROTEIN"/>
    <property type="match status" value="1"/>
</dbReference>
<keyword evidence="1" id="KW-0805">Transcription regulation</keyword>
<proteinExistence type="predicted"/>
<protein>
    <submittedName>
        <fullName evidence="4">TetR/AcrR family transcriptional regulator</fullName>
    </submittedName>
</protein>
<dbReference type="Proteomes" id="UP001348098">
    <property type="component" value="Unassembled WGS sequence"/>
</dbReference>
<accession>A0ABU6AQD8</accession>
<keyword evidence="2" id="KW-0804">Transcription</keyword>
<dbReference type="PANTHER" id="PTHR47506:SF6">
    <property type="entry name" value="HTH-TYPE TRANSCRIPTIONAL REPRESSOR NEMR"/>
    <property type="match status" value="1"/>
</dbReference>
<dbReference type="InterPro" id="IPR011075">
    <property type="entry name" value="TetR_C"/>
</dbReference>
<reference evidence="4 5" key="1">
    <citation type="submission" date="2023-12" db="EMBL/GenBank/DDBJ databases">
        <title>novel species in genus Nocarida.</title>
        <authorList>
            <person name="Li Z."/>
        </authorList>
    </citation>
    <scope>NUCLEOTIDE SEQUENCE [LARGE SCALE GENOMIC DNA]</scope>
    <source>
        <strain evidence="4 5">CDC186</strain>
    </source>
</reference>
<dbReference type="SUPFAM" id="SSF46689">
    <property type="entry name" value="Homeodomain-like"/>
    <property type="match status" value="1"/>
</dbReference>
<dbReference type="RefSeq" id="WP_195077599.1">
    <property type="nucleotide sequence ID" value="NZ_JAYESH010000001.1"/>
</dbReference>
<evidence type="ECO:0000259" key="3">
    <source>
        <dbReference type="Pfam" id="PF16925"/>
    </source>
</evidence>